<evidence type="ECO:0000256" key="1">
    <source>
        <dbReference type="SAM" id="Phobius"/>
    </source>
</evidence>
<feature type="transmembrane region" description="Helical" evidence="1">
    <location>
        <begin position="21"/>
        <end position="44"/>
    </location>
</feature>
<gene>
    <name evidence="2" type="primary">46</name>
    <name evidence="2" type="ORF">SEA_KUMAO_46</name>
</gene>
<feature type="transmembrane region" description="Helical" evidence="1">
    <location>
        <begin position="64"/>
        <end position="91"/>
    </location>
</feature>
<keyword evidence="3" id="KW-1185">Reference proteome</keyword>
<dbReference type="Proteomes" id="UP000229090">
    <property type="component" value="Segment"/>
</dbReference>
<reference evidence="3" key="1">
    <citation type="submission" date="2017-09" db="EMBL/GenBank/DDBJ databases">
        <authorList>
            <person name="Ehlers B."/>
            <person name="Leendertz F.H."/>
        </authorList>
    </citation>
    <scope>NUCLEOTIDE SEQUENCE [LARGE SCALE GENOMIC DNA]</scope>
</reference>
<proteinExistence type="predicted"/>
<keyword evidence="1" id="KW-0472">Membrane</keyword>
<accession>A0A2D1GPN8</accession>
<protein>
    <submittedName>
        <fullName evidence="2">Membrane protein</fullName>
    </submittedName>
</protein>
<name>A0A2D1GPN8_9CAUD</name>
<evidence type="ECO:0000313" key="2">
    <source>
        <dbReference type="EMBL" id="ATN94009.1"/>
    </source>
</evidence>
<dbReference type="KEGG" id="vg:63210149"/>
<dbReference type="RefSeq" id="YP_010013536.1">
    <property type="nucleotide sequence ID" value="NC_053512.1"/>
</dbReference>
<evidence type="ECO:0000313" key="3">
    <source>
        <dbReference type="Proteomes" id="UP000229090"/>
    </source>
</evidence>
<organism evidence="2 3">
    <name type="scientific">Mycobacterium phage Kumao</name>
    <dbReference type="NCBI Taxonomy" id="2041344"/>
    <lineage>
        <taxon>Viruses</taxon>
        <taxon>Duplodnaviria</taxon>
        <taxon>Heunggongvirae</taxon>
        <taxon>Uroviricota</taxon>
        <taxon>Caudoviricetes</taxon>
        <taxon>Vilmaviridae</taxon>
        <taxon>Kumaovirus</taxon>
        <taxon>Kumaovirus kumao</taxon>
    </lineage>
</organism>
<keyword evidence="1" id="KW-1133">Transmembrane helix</keyword>
<dbReference type="EMBL" id="MG009575">
    <property type="protein sequence ID" value="ATN94009.1"/>
    <property type="molecule type" value="Genomic_DNA"/>
</dbReference>
<dbReference type="GeneID" id="63210149"/>
<sequence length="96" mass="10058">MGTHRLGDCDGGLMNEPSARATASAAASFPGGVLIFIVLLLLKLGWPVESVVQDWSWWLITAPLWGPIAFGVGVIALIFAIAFVGVFVGAFSGAKR</sequence>
<keyword evidence="1" id="KW-0812">Transmembrane</keyword>